<feature type="coiled-coil region" evidence="1">
    <location>
        <begin position="301"/>
        <end position="356"/>
    </location>
</feature>
<dbReference type="Proteomes" id="UP000006103">
    <property type="component" value="Plasmid PBr_lp54"/>
</dbReference>
<keyword evidence="4" id="KW-1185">Reference proteome</keyword>
<geneLocation type="plasmid" evidence="3 4">
    <name>PBr_lp54</name>
</geneLocation>
<keyword evidence="1" id="KW-0175">Coiled coil</keyword>
<dbReference type="NCBIfam" id="NF033728">
    <property type="entry name" value="borfam54_1"/>
    <property type="match status" value="1"/>
</dbReference>
<gene>
    <name evidence="3" type="ORF">BGAPBR_A0066</name>
</gene>
<protein>
    <submittedName>
        <fullName evidence="3">Outer surface protein</fullName>
    </submittedName>
</protein>
<evidence type="ECO:0000313" key="3">
    <source>
        <dbReference type="EMBL" id="ACL34803.1"/>
    </source>
</evidence>
<dbReference type="Gene3D" id="1.10.3160.10">
    <property type="entry name" value="Bbcrasp-1"/>
    <property type="match status" value="1"/>
</dbReference>
<feature type="region of interest" description="Disordered" evidence="2">
    <location>
        <begin position="139"/>
        <end position="184"/>
    </location>
</feature>
<dbReference type="Pfam" id="PF05714">
    <property type="entry name" value="PFam54_60"/>
    <property type="match status" value="1"/>
</dbReference>
<feature type="compositionally biased region" description="Low complexity" evidence="2">
    <location>
        <begin position="89"/>
        <end position="103"/>
    </location>
</feature>
<reference evidence="3 4" key="1">
    <citation type="journal article" date="2011" name="J. Bacteriol.">
        <title>Whole-genome sequences of two Borrelia afzelii and two Borrelia garinii Lyme disease agent isolates.</title>
        <authorList>
            <person name="Casjens S.R."/>
            <person name="Mongodin E.F."/>
            <person name="Qiu W.-G."/>
            <person name="Dunn J.J."/>
            <person name="Luft B.J."/>
            <person name="Fraser-Liggett C.M."/>
            <person name="Schutzer S.E."/>
        </authorList>
    </citation>
    <scope>NUCLEOTIDE SEQUENCE [LARGE SCALE GENOMIC DNA]</scope>
    <source>
        <strain evidence="3 4">PBr</strain>
    </source>
</reference>
<proteinExistence type="predicted"/>
<evidence type="ECO:0000256" key="2">
    <source>
        <dbReference type="SAM" id="MobiDB-lite"/>
    </source>
</evidence>
<feature type="compositionally biased region" description="Low complexity" evidence="2">
    <location>
        <begin position="140"/>
        <end position="164"/>
    </location>
</feature>
<dbReference type="EMBL" id="CP001308">
    <property type="protein sequence ID" value="ACL34803.1"/>
    <property type="molecule type" value="Genomic_DNA"/>
</dbReference>
<sequence>MNIKSLIPLKCIALLLFSCTIDTNLNKDYKNKVEELLNSSKNDQAKISINAKSNTTKDKTNTKAAGLKKNTQPTKNNNLQGLNQANQANQVANSASQVASSTSPVANVQATPPKQIASAQAIQTVPNNTSTTNQSIIKPQQYTSSSSSSQPTSQTNFNSSQSNNVPSDYRHQTQPSFVSPVYSGRNPLQNLKNNLLRRIAEEKNKIYNHGFRETYDQFKMRDSAFTLLDVISNMSVFDRGFAPQLSSNTPEAENGRNKFYAMMDFDRSKTTEFGSIMNILYQEDQNHSLITSLIRSGLGIQISLESALEEIERKIESFNTQYLKTIINSYTFKDKLQELESKLNSILAEKKEWSNYADAIIANTNSNSRRSNPQSLGQYIENRYLDKMQDARQSALDLYIDITEIR</sequence>
<dbReference type="InterPro" id="IPR008421">
    <property type="entry name" value="Borrelia_lipoprotein_PFam54/60"/>
</dbReference>
<evidence type="ECO:0000256" key="1">
    <source>
        <dbReference type="SAM" id="Coils"/>
    </source>
</evidence>
<evidence type="ECO:0000313" key="4">
    <source>
        <dbReference type="Proteomes" id="UP000006103"/>
    </source>
</evidence>
<feature type="region of interest" description="Disordered" evidence="2">
    <location>
        <begin position="89"/>
        <end position="108"/>
    </location>
</feature>
<accession>B8F1N9</accession>
<name>B8F1N9_BORGR</name>
<dbReference type="RefSeq" id="WP_012622283.1">
    <property type="nucleotide sequence ID" value="NC_011859.1"/>
</dbReference>
<dbReference type="AlphaFoldDB" id="B8F1N9"/>
<feature type="region of interest" description="Disordered" evidence="2">
    <location>
        <begin position="51"/>
        <end position="80"/>
    </location>
</feature>
<organism evidence="3 4">
    <name type="scientific">Borreliella garinii PBr</name>
    <dbReference type="NCBI Taxonomy" id="498743"/>
    <lineage>
        <taxon>Bacteria</taxon>
        <taxon>Pseudomonadati</taxon>
        <taxon>Spirochaetota</taxon>
        <taxon>Spirochaetia</taxon>
        <taxon>Spirochaetales</taxon>
        <taxon>Borreliaceae</taxon>
        <taxon>Borreliella</taxon>
    </lineage>
</organism>
<keyword evidence="3" id="KW-0614">Plasmid</keyword>